<reference evidence="1 2" key="1">
    <citation type="journal article" date="2012" name="J. Bacteriol.">
        <title>Complete genome sequence of Nocardia brasiliensis HUJEG-1.</title>
        <authorList>
            <person name="Vera-Cabrera L."/>
            <person name="Ortiz-Lopez R."/>
            <person name="Elizondo-Gonzalez R."/>
            <person name="Perez-Maya A.A."/>
            <person name="Ocampo-Candiani J."/>
        </authorList>
    </citation>
    <scope>NUCLEOTIDE SEQUENCE [LARGE SCALE GENOMIC DNA]</scope>
    <source>
        <strain evidence="2">ATCC 700358</strain>
    </source>
</reference>
<dbReference type="EMBL" id="CP003876">
    <property type="protein sequence ID" value="AFU02290.1"/>
    <property type="molecule type" value="Genomic_DNA"/>
</dbReference>
<dbReference type="Proteomes" id="UP000006304">
    <property type="component" value="Chromosome"/>
</dbReference>
<organism evidence="1 2">
    <name type="scientific">Nocardia brasiliensis (strain ATCC 700358 / HUJEG-1)</name>
    <dbReference type="NCBI Taxonomy" id="1133849"/>
    <lineage>
        <taxon>Bacteria</taxon>
        <taxon>Bacillati</taxon>
        <taxon>Actinomycetota</taxon>
        <taxon>Actinomycetes</taxon>
        <taxon>Mycobacteriales</taxon>
        <taxon>Nocardiaceae</taxon>
        <taxon>Nocardia</taxon>
    </lineage>
</organism>
<evidence type="ECO:0000313" key="1">
    <source>
        <dbReference type="EMBL" id="AFU02290.1"/>
    </source>
</evidence>
<protein>
    <submittedName>
        <fullName evidence="1">Uncharacterized protein</fullName>
    </submittedName>
</protein>
<name>K0EZJ4_NOCB7</name>
<gene>
    <name evidence="1" type="ORF">O3I_021655</name>
</gene>
<evidence type="ECO:0000313" key="2">
    <source>
        <dbReference type="Proteomes" id="UP000006304"/>
    </source>
</evidence>
<dbReference type="RefSeq" id="WP_014985145.1">
    <property type="nucleotide sequence ID" value="NC_018681.1"/>
</dbReference>
<sequence length="75" mass="8111">MTTKESDRSHLAGSTNFVDRDVERVSAELHAMRAVGDDTGALPAGHGFADVRRVALVGTNRLRDVLFHKTGHGRA</sequence>
<keyword evidence="2" id="KW-1185">Reference proteome</keyword>
<dbReference type="AlphaFoldDB" id="K0EZJ4"/>
<dbReference type="HOGENOM" id="CLU_2667407_0_0_11"/>
<dbReference type="KEGG" id="nbr:O3I_021655"/>
<proteinExistence type="predicted"/>
<accession>K0EZJ4</accession>